<reference evidence="2 3" key="1">
    <citation type="journal article" date="2012" name="BMC Genomics">
        <title>Sequencing the genome of Marssonina brunnea reveals fungus-poplar co-evolution.</title>
        <authorList>
            <person name="Zhu S."/>
            <person name="Cao Y.-Z."/>
            <person name="Jiang C."/>
            <person name="Tan B.-Y."/>
            <person name="Wang Z."/>
            <person name="Feng S."/>
            <person name="Zhang L."/>
            <person name="Su X.-H."/>
            <person name="Brejova B."/>
            <person name="Vinar T."/>
            <person name="Xu M."/>
            <person name="Wang M.-X."/>
            <person name="Zhang S.-G."/>
            <person name="Huang M.-R."/>
            <person name="Wu R."/>
            <person name="Zhou Y."/>
        </authorList>
    </citation>
    <scope>NUCLEOTIDE SEQUENCE [LARGE SCALE GENOMIC DNA]</scope>
    <source>
        <strain evidence="2 3">MB_m1</strain>
    </source>
</reference>
<accession>K1WU16</accession>
<name>K1WU16_MARBU</name>
<feature type="region of interest" description="Disordered" evidence="1">
    <location>
        <begin position="165"/>
        <end position="197"/>
    </location>
</feature>
<dbReference type="STRING" id="1072389.K1WU16"/>
<dbReference type="PANTHER" id="PTHR28054:SF1">
    <property type="entry name" value="RNA POLYMERASE I-SPECIFIC TRANSCRIPTION INITIATION FACTOR RRN10"/>
    <property type="match status" value="1"/>
</dbReference>
<dbReference type="HOGENOM" id="CLU_066274_1_1_1"/>
<organism evidence="2 3">
    <name type="scientific">Marssonina brunnea f. sp. multigermtubi (strain MB_m1)</name>
    <name type="common">Marssonina leaf spot fungus</name>
    <dbReference type="NCBI Taxonomy" id="1072389"/>
    <lineage>
        <taxon>Eukaryota</taxon>
        <taxon>Fungi</taxon>
        <taxon>Dikarya</taxon>
        <taxon>Ascomycota</taxon>
        <taxon>Pezizomycotina</taxon>
        <taxon>Leotiomycetes</taxon>
        <taxon>Helotiales</taxon>
        <taxon>Drepanopezizaceae</taxon>
        <taxon>Drepanopeziza</taxon>
    </lineage>
</organism>
<dbReference type="Proteomes" id="UP000006753">
    <property type="component" value="Unassembled WGS sequence"/>
</dbReference>
<evidence type="ECO:0000313" key="3">
    <source>
        <dbReference type="Proteomes" id="UP000006753"/>
    </source>
</evidence>
<dbReference type="RefSeq" id="XP_007292904.1">
    <property type="nucleotide sequence ID" value="XM_007292842.1"/>
</dbReference>
<dbReference type="AlphaFoldDB" id="K1WU16"/>
<feature type="compositionally biased region" description="Basic residues" evidence="1">
    <location>
        <begin position="187"/>
        <end position="197"/>
    </location>
</feature>
<dbReference type="eggNOG" id="ENOG502S5QF">
    <property type="taxonomic scope" value="Eukaryota"/>
</dbReference>
<evidence type="ECO:0000313" key="2">
    <source>
        <dbReference type="EMBL" id="EKD16546.1"/>
    </source>
</evidence>
<dbReference type="EMBL" id="JH921438">
    <property type="protein sequence ID" value="EKD16546.1"/>
    <property type="molecule type" value="Genomic_DNA"/>
</dbReference>
<gene>
    <name evidence="2" type="ORF">MBM_05015</name>
</gene>
<evidence type="ECO:0000256" key="1">
    <source>
        <dbReference type="SAM" id="MobiDB-lite"/>
    </source>
</evidence>
<dbReference type="InterPro" id="IPR022793">
    <property type="entry name" value="Rrn10"/>
</dbReference>
<proteinExistence type="predicted"/>
<dbReference type="OMA" id="YASDFYA"/>
<dbReference type="OrthoDB" id="2565191at2759"/>
<feature type="compositionally biased region" description="Basic and acidic residues" evidence="1">
    <location>
        <begin position="177"/>
        <end position="186"/>
    </location>
</feature>
<dbReference type="GO" id="GO:0006360">
    <property type="term" value="P:transcription by RNA polymerase I"/>
    <property type="evidence" value="ECO:0007669"/>
    <property type="project" value="InterPro"/>
</dbReference>
<dbReference type="InParanoid" id="K1WU16"/>
<dbReference type="GeneID" id="18760950"/>
<dbReference type="PANTHER" id="PTHR28054">
    <property type="entry name" value="RNA POLYMERASE I-SPECIFIC TRANSCRIPTION INITIATION FACTOR RRN10"/>
    <property type="match status" value="1"/>
</dbReference>
<keyword evidence="3" id="KW-1185">Reference proteome</keyword>
<sequence>MTSEAASKRQFLHPRILPEDPMIDEKLPRFRHPTVYDAVAGRISVAGFIPKHKVVASTRDTVSSSASAISPEAVLFRSRNAPTRYAESDIYFANERQSVTDLPESDILKALHCYTSDFYSRAAGDGGSGDWKSLDETALIALGIIMEEASLSSLGETGDLTFTEGEEVIDLPQVNDGEQRATSKERPSKKRRVEAAS</sequence>
<protein>
    <submittedName>
        <fullName evidence="2">Uncharacterized protein</fullName>
    </submittedName>
</protein>
<dbReference type="KEGG" id="mbe:MBM_05015"/>